<dbReference type="KEGG" id="msyr:CXP39_01955"/>
<protein>
    <submittedName>
        <fullName evidence="2">Uncharacterized protein</fullName>
    </submittedName>
</protein>
<dbReference type="InterPro" id="IPR050008">
    <property type="entry name" value="MMSYN1_0478-like"/>
</dbReference>
<dbReference type="EMBL" id="CP025257">
    <property type="protein sequence ID" value="AUF83555.1"/>
    <property type="molecule type" value="Genomic_DNA"/>
</dbReference>
<feature type="transmembrane region" description="Helical" evidence="1">
    <location>
        <begin position="83"/>
        <end position="102"/>
    </location>
</feature>
<dbReference type="OrthoDB" id="392100at2"/>
<dbReference type="NCBIfam" id="NF043065">
    <property type="entry name" value="MMSYN1_0478"/>
    <property type="match status" value="1"/>
</dbReference>
<name>A0A2K9C952_9MOLU</name>
<dbReference type="RefSeq" id="WP_051591854.1">
    <property type="nucleotide sequence ID" value="NZ_CP025257.1"/>
</dbReference>
<keyword evidence="1" id="KW-0812">Transmembrane</keyword>
<dbReference type="AlphaFoldDB" id="A0A2K9C952"/>
<organism evidence="2 3">
    <name type="scientific">Mesoplasma syrphidae</name>
    <dbReference type="NCBI Taxonomy" id="225999"/>
    <lineage>
        <taxon>Bacteria</taxon>
        <taxon>Bacillati</taxon>
        <taxon>Mycoplasmatota</taxon>
        <taxon>Mollicutes</taxon>
        <taxon>Entomoplasmatales</taxon>
        <taxon>Entomoplasmataceae</taxon>
        <taxon>Mesoplasma</taxon>
    </lineage>
</organism>
<evidence type="ECO:0000313" key="3">
    <source>
        <dbReference type="Proteomes" id="UP000233419"/>
    </source>
</evidence>
<reference evidence="2 3" key="1">
    <citation type="submission" date="2017-12" db="EMBL/GenBank/DDBJ databases">
        <title>Mesoplasma syrphidae YJS, Complete Genome.</title>
        <authorList>
            <person name="Knight T.F."/>
            <person name="Citino T."/>
            <person name="Rubinstein R."/>
            <person name="Neuschaefer Z."/>
        </authorList>
    </citation>
    <scope>NUCLEOTIDE SEQUENCE [LARGE SCALE GENOMIC DNA]</scope>
    <source>
        <strain evidence="2 3">YJS</strain>
    </source>
</reference>
<evidence type="ECO:0000256" key="1">
    <source>
        <dbReference type="SAM" id="Phobius"/>
    </source>
</evidence>
<accession>A0A2K9C952</accession>
<keyword evidence="1" id="KW-1133">Transmembrane helix</keyword>
<sequence length="228" mass="26469">MNVKTYTFVKYIATIASILVLTAPLIVFVQLWRTIFNQQATVITASVILLVIGITALTIYIFLRNILKNKSEYIYKQRDKIKLWISFASYCLSALLATILVIVELTVTANSGMITFYVIYPLVFITMISGAIFESLSRINEQIFLYQKEYLESQEIKKSKIRKIISQQSDAEKLLSKTEMKQEKKLKIDEENDFKKVGSKNPFLDEELNKKLKEQEELDQWLKKDITN</sequence>
<dbReference type="Proteomes" id="UP000233419">
    <property type="component" value="Chromosome"/>
</dbReference>
<evidence type="ECO:0000313" key="2">
    <source>
        <dbReference type="EMBL" id="AUF83555.1"/>
    </source>
</evidence>
<feature type="transmembrane region" description="Helical" evidence="1">
    <location>
        <begin position="43"/>
        <end position="63"/>
    </location>
</feature>
<keyword evidence="3" id="KW-1185">Reference proteome</keyword>
<gene>
    <name evidence="2" type="ORF">CXP39_01955</name>
</gene>
<keyword evidence="1" id="KW-0472">Membrane</keyword>
<feature type="transmembrane region" description="Helical" evidence="1">
    <location>
        <begin position="114"/>
        <end position="133"/>
    </location>
</feature>
<proteinExistence type="predicted"/>
<feature type="transmembrane region" description="Helical" evidence="1">
    <location>
        <begin position="12"/>
        <end position="31"/>
    </location>
</feature>